<proteinExistence type="predicted"/>
<feature type="compositionally biased region" description="Polar residues" evidence="1">
    <location>
        <begin position="10"/>
        <end position="28"/>
    </location>
</feature>
<evidence type="ECO:0000313" key="3">
    <source>
        <dbReference type="Proteomes" id="UP000730481"/>
    </source>
</evidence>
<keyword evidence="3" id="KW-1185">Reference proteome</keyword>
<protein>
    <recommendedName>
        <fullName evidence="4">BTB domain-containing protein</fullName>
    </recommendedName>
</protein>
<evidence type="ECO:0000313" key="2">
    <source>
        <dbReference type="EMBL" id="KAF4342648.1"/>
    </source>
</evidence>
<gene>
    <name evidence="2" type="ORF">FBEOM_3421</name>
</gene>
<evidence type="ECO:0008006" key="4">
    <source>
        <dbReference type="Google" id="ProtNLM"/>
    </source>
</evidence>
<evidence type="ECO:0000256" key="1">
    <source>
        <dbReference type="SAM" id="MobiDB-lite"/>
    </source>
</evidence>
<feature type="region of interest" description="Disordered" evidence="1">
    <location>
        <begin position="1"/>
        <end position="34"/>
    </location>
</feature>
<dbReference type="OrthoDB" id="5019751at2759"/>
<comment type="caution">
    <text evidence="2">The sequence shown here is derived from an EMBL/GenBank/DDBJ whole genome shotgun (WGS) entry which is preliminary data.</text>
</comment>
<reference evidence="2" key="1">
    <citation type="journal article" date="2017" name="Mycologia">
        <title>Fusarium algeriense, sp. nov., a novel toxigenic crown rot pathogen of durum wheat from Algeria is nested in the Fusarium burgessii species complex.</title>
        <authorList>
            <person name="Laraba I."/>
            <person name="Keddad A."/>
            <person name="Boureghda H."/>
            <person name="Abdallah N."/>
            <person name="Vaughan M.M."/>
            <person name="Proctor R.H."/>
            <person name="Busman M."/>
            <person name="O'Donnell K."/>
        </authorList>
    </citation>
    <scope>NUCLEOTIDE SEQUENCE</scope>
    <source>
        <strain evidence="2">NRRL 25174</strain>
    </source>
</reference>
<organism evidence="2 3">
    <name type="scientific">Fusarium beomiforme</name>
    <dbReference type="NCBI Taxonomy" id="44412"/>
    <lineage>
        <taxon>Eukaryota</taxon>
        <taxon>Fungi</taxon>
        <taxon>Dikarya</taxon>
        <taxon>Ascomycota</taxon>
        <taxon>Pezizomycotina</taxon>
        <taxon>Sordariomycetes</taxon>
        <taxon>Hypocreomycetidae</taxon>
        <taxon>Hypocreales</taxon>
        <taxon>Nectriaceae</taxon>
        <taxon>Fusarium</taxon>
        <taxon>Fusarium burgessii species complex</taxon>
    </lineage>
</organism>
<dbReference type="EMBL" id="PVQB02000126">
    <property type="protein sequence ID" value="KAF4342648.1"/>
    <property type="molecule type" value="Genomic_DNA"/>
</dbReference>
<dbReference type="Proteomes" id="UP000730481">
    <property type="component" value="Unassembled WGS sequence"/>
</dbReference>
<sequence length="200" mass="22791">MAEESGASGKGSQEQPTGVMKTSENDATNAKGDSLLDDPDVVAIRFTHKEEYLLKPVVRRFPGFADKFEDGVLDWPEASKRQAQIIVRYLHTENYWYASHNTLDHSKRMEREFTDALAMQVQAASFYLPGLVSLAKHHMEWFGNCMPFGKVVFHFMAQTEWCQRNAQYVGDPLLDGLIGAINHLRYAPRSSYWPPRPSHN</sequence>
<reference evidence="2" key="2">
    <citation type="submission" date="2020-02" db="EMBL/GenBank/DDBJ databases">
        <title>Identification and distribution of gene clusters putatively required for synthesis of sphingolipid metabolism inhibitors in phylogenetically diverse species of the filamentous fungus Fusarium.</title>
        <authorList>
            <person name="Kim H.-S."/>
            <person name="Busman M."/>
            <person name="Brown D.W."/>
            <person name="Divon H."/>
            <person name="Uhlig S."/>
            <person name="Proctor R.H."/>
        </authorList>
    </citation>
    <scope>NUCLEOTIDE SEQUENCE</scope>
    <source>
        <strain evidence="2">NRRL 25174</strain>
    </source>
</reference>
<dbReference type="AlphaFoldDB" id="A0A9P5APP0"/>
<name>A0A9P5APP0_9HYPO</name>
<accession>A0A9P5APP0</accession>